<sequence>MRTTSDGRNGNRCSSRRRKPGVDRLSKLPDSVLLHILSFLPIEDAIGTEVLSKRWKSLWTYSPSLIFRQYFYDDDPEDERPISHDTYTEEWIVLEDRNFVAFVDKTLLLSNCSKVDKLEFDFEYKPCLASKVDLWTRFAAVKGTEELHLLFHDENIYADKNRRYELPQHLFTNSLFRELNFRKCRLNPKGNIGWKSLKKLSIGEVRLSNELLEKILSSSPVLEMLELYWYEGFSRLHVNNASLKKLILISYRGPTPTYEEDEAEAEHDNEEADAEPDNEEDEAEADGAHGAEEDAADGGNALEEDLADGENPAEEDEADDGHGFEEGEGGGEQDPEGLEISAPHLQSLEISGRLAWNCQLINVSSLVDAKLACNLKSDEREEDAIRIQNELGGLLSSFAHVKSLAVGTWAMRKDELGSYELRHYWTSQKRIFKCLSLHLKKVVFANSSWFGYESNFFSFVQFLLKNAKVLQKVIIHTSMLDDAMPKEFYVAANKLLTFPRSSPDAVVMFCN</sequence>
<dbReference type="CDD" id="cd22160">
    <property type="entry name" value="F-box_AtFBL13-like"/>
    <property type="match status" value="1"/>
</dbReference>
<comment type="caution">
    <text evidence="3">The sequence shown here is derived from an EMBL/GenBank/DDBJ whole genome shotgun (WGS) entry which is preliminary data.</text>
</comment>
<feature type="domain" description="F-box" evidence="2">
    <location>
        <begin position="22"/>
        <end position="70"/>
    </location>
</feature>
<name>A0AAV6HV90_9ERIC</name>
<proteinExistence type="predicted"/>
<feature type="compositionally biased region" description="Acidic residues" evidence="1">
    <location>
        <begin position="302"/>
        <end position="319"/>
    </location>
</feature>
<dbReference type="EMBL" id="JACTNZ010000013">
    <property type="protein sequence ID" value="KAG5516740.1"/>
    <property type="molecule type" value="Genomic_DNA"/>
</dbReference>
<feature type="compositionally biased region" description="Acidic residues" evidence="1">
    <location>
        <begin position="258"/>
        <end position="285"/>
    </location>
</feature>
<dbReference type="Proteomes" id="UP000823749">
    <property type="component" value="Chromosome 13"/>
</dbReference>
<evidence type="ECO:0000313" key="3">
    <source>
        <dbReference type="EMBL" id="KAG5516740.1"/>
    </source>
</evidence>
<dbReference type="InterPro" id="IPR036047">
    <property type="entry name" value="F-box-like_dom_sf"/>
</dbReference>
<dbReference type="PROSITE" id="PS50181">
    <property type="entry name" value="FBOX"/>
    <property type="match status" value="1"/>
</dbReference>
<dbReference type="Pfam" id="PF24758">
    <property type="entry name" value="LRR_At5g56370"/>
    <property type="match status" value="1"/>
</dbReference>
<protein>
    <recommendedName>
        <fullName evidence="2">F-box domain-containing protein</fullName>
    </recommendedName>
</protein>
<feature type="region of interest" description="Disordered" evidence="1">
    <location>
        <begin position="1"/>
        <end position="22"/>
    </location>
</feature>
<reference evidence="3 4" key="1">
    <citation type="submission" date="2020-08" db="EMBL/GenBank/DDBJ databases">
        <title>Plant Genome Project.</title>
        <authorList>
            <person name="Zhang R.-G."/>
        </authorList>
    </citation>
    <scope>NUCLEOTIDE SEQUENCE [LARGE SCALE GENOMIC DNA]</scope>
    <source>
        <strain evidence="3">WSP0</strain>
        <tissue evidence="3">Leaf</tissue>
    </source>
</reference>
<dbReference type="InterPro" id="IPR006566">
    <property type="entry name" value="FBD"/>
</dbReference>
<dbReference type="AlphaFoldDB" id="A0AAV6HV90"/>
<feature type="compositionally biased region" description="Acidic residues" evidence="1">
    <location>
        <begin position="326"/>
        <end position="337"/>
    </location>
</feature>
<dbReference type="SUPFAM" id="SSF81383">
    <property type="entry name" value="F-box domain"/>
    <property type="match status" value="1"/>
</dbReference>
<feature type="region of interest" description="Disordered" evidence="1">
    <location>
        <begin position="257"/>
        <end position="338"/>
    </location>
</feature>
<gene>
    <name evidence="3" type="ORF">RHGRI_037467</name>
</gene>
<keyword evidence="4" id="KW-1185">Reference proteome</keyword>
<dbReference type="SMART" id="SM00256">
    <property type="entry name" value="FBOX"/>
    <property type="match status" value="1"/>
</dbReference>
<dbReference type="SUPFAM" id="SSF52047">
    <property type="entry name" value="RNI-like"/>
    <property type="match status" value="1"/>
</dbReference>
<dbReference type="InterPro" id="IPR001810">
    <property type="entry name" value="F-box_dom"/>
</dbReference>
<dbReference type="Pfam" id="PF00646">
    <property type="entry name" value="F-box"/>
    <property type="match status" value="1"/>
</dbReference>
<dbReference type="InterPro" id="IPR055411">
    <property type="entry name" value="LRR_FXL15/At3g58940/PEG3-like"/>
</dbReference>
<dbReference type="Gene3D" id="1.20.1280.50">
    <property type="match status" value="1"/>
</dbReference>
<evidence type="ECO:0000259" key="2">
    <source>
        <dbReference type="PROSITE" id="PS50181"/>
    </source>
</evidence>
<dbReference type="PANTHER" id="PTHR34223">
    <property type="entry name" value="OS11G0201299 PROTEIN"/>
    <property type="match status" value="1"/>
</dbReference>
<evidence type="ECO:0000256" key="1">
    <source>
        <dbReference type="SAM" id="MobiDB-lite"/>
    </source>
</evidence>
<accession>A0AAV6HV90</accession>
<organism evidence="3 4">
    <name type="scientific">Rhododendron griersonianum</name>
    <dbReference type="NCBI Taxonomy" id="479676"/>
    <lineage>
        <taxon>Eukaryota</taxon>
        <taxon>Viridiplantae</taxon>
        <taxon>Streptophyta</taxon>
        <taxon>Embryophyta</taxon>
        <taxon>Tracheophyta</taxon>
        <taxon>Spermatophyta</taxon>
        <taxon>Magnoliopsida</taxon>
        <taxon>eudicotyledons</taxon>
        <taxon>Gunneridae</taxon>
        <taxon>Pentapetalae</taxon>
        <taxon>asterids</taxon>
        <taxon>Ericales</taxon>
        <taxon>Ericaceae</taxon>
        <taxon>Ericoideae</taxon>
        <taxon>Rhodoreae</taxon>
        <taxon>Rhododendron</taxon>
    </lineage>
</organism>
<evidence type="ECO:0000313" key="4">
    <source>
        <dbReference type="Proteomes" id="UP000823749"/>
    </source>
</evidence>
<dbReference type="Pfam" id="PF08387">
    <property type="entry name" value="FBD"/>
    <property type="match status" value="1"/>
</dbReference>
<dbReference type="PANTHER" id="PTHR34223:SF51">
    <property type="entry name" value="OS06G0556300 PROTEIN"/>
    <property type="match status" value="1"/>
</dbReference>
<dbReference type="InterPro" id="IPR053781">
    <property type="entry name" value="F-box_AtFBL13-like"/>
</dbReference>
<dbReference type="InterPro" id="IPR053197">
    <property type="entry name" value="F-box_SCFL_complex_component"/>
</dbReference>